<evidence type="ECO:0000313" key="3">
    <source>
        <dbReference type="EMBL" id="KAA6312383.1"/>
    </source>
</evidence>
<dbReference type="InterPro" id="IPR007696">
    <property type="entry name" value="DNA_mismatch_repair_MutS_core"/>
</dbReference>
<comment type="caution">
    <text evidence="3">The sequence shown here is derived from an EMBL/GenBank/DDBJ whole genome shotgun (WGS) entry which is preliminary data.</text>
</comment>
<dbReference type="GO" id="GO:0005524">
    <property type="term" value="F:ATP binding"/>
    <property type="evidence" value="ECO:0007669"/>
    <property type="project" value="InterPro"/>
</dbReference>
<accession>A0A5J4PVQ3</accession>
<evidence type="ECO:0000256" key="1">
    <source>
        <dbReference type="SAM" id="Phobius"/>
    </source>
</evidence>
<keyword evidence="1" id="KW-1133">Transmembrane helix</keyword>
<feature type="non-terminal residue" evidence="3">
    <location>
        <position position="177"/>
    </location>
</feature>
<feature type="domain" description="DNA mismatch repair protein MutS core" evidence="2">
    <location>
        <begin position="129"/>
        <end position="172"/>
    </location>
</feature>
<protein>
    <submittedName>
        <fullName evidence="3">DNA mismatch repair protein MutS</fullName>
    </submittedName>
</protein>
<gene>
    <name evidence="3" type="ORF">EZS27_036678</name>
</gene>
<evidence type="ECO:0000259" key="2">
    <source>
        <dbReference type="Pfam" id="PF05192"/>
    </source>
</evidence>
<dbReference type="GO" id="GO:0006298">
    <property type="term" value="P:mismatch repair"/>
    <property type="evidence" value="ECO:0007669"/>
    <property type="project" value="InterPro"/>
</dbReference>
<reference evidence="3" key="1">
    <citation type="submission" date="2019-03" db="EMBL/GenBank/DDBJ databases">
        <title>Single cell metagenomics reveals metabolic interactions within the superorganism composed of flagellate Streblomastix strix and complex community of Bacteroidetes bacteria on its surface.</title>
        <authorList>
            <person name="Treitli S.C."/>
            <person name="Kolisko M."/>
            <person name="Husnik F."/>
            <person name="Keeling P."/>
            <person name="Hampl V."/>
        </authorList>
    </citation>
    <scope>NUCLEOTIDE SEQUENCE</scope>
    <source>
        <strain evidence="3">STM</strain>
    </source>
</reference>
<dbReference type="EMBL" id="SNRY01006534">
    <property type="protein sequence ID" value="KAA6312383.1"/>
    <property type="molecule type" value="Genomic_DNA"/>
</dbReference>
<keyword evidence="1" id="KW-0472">Membrane</keyword>
<feature type="transmembrane region" description="Helical" evidence="1">
    <location>
        <begin position="33"/>
        <end position="50"/>
    </location>
</feature>
<dbReference type="SUPFAM" id="SSF48334">
    <property type="entry name" value="DNA repair protein MutS, domain III"/>
    <property type="match status" value="1"/>
</dbReference>
<dbReference type="Gene3D" id="1.10.1420.10">
    <property type="match status" value="1"/>
</dbReference>
<dbReference type="InterPro" id="IPR036187">
    <property type="entry name" value="DNA_mismatch_repair_MutS_sf"/>
</dbReference>
<dbReference type="AlphaFoldDB" id="A0A5J4PVQ3"/>
<organism evidence="3">
    <name type="scientific">termite gut metagenome</name>
    <dbReference type="NCBI Taxonomy" id="433724"/>
    <lineage>
        <taxon>unclassified sequences</taxon>
        <taxon>metagenomes</taxon>
        <taxon>organismal metagenomes</taxon>
    </lineage>
</organism>
<keyword evidence="1" id="KW-0812">Transmembrane</keyword>
<sequence>MQTLGEIVSLYRQIISETQQELNKVSHRIHHVGTIRLILFVAGVAGIIYFHNESSILIVAIAALTFIPFLILIKRHNRLFYRKDYLEKKIEINEWELKAIDYDISAFDGGDEFINPAHLYSYDLDIFGNRSLFQYINRTSTQSGKIRLADWFNIPLKRKEDIEKRQNAVRELTPLLT</sequence>
<dbReference type="GO" id="GO:0030983">
    <property type="term" value="F:mismatched DNA binding"/>
    <property type="evidence" value="ECO:0007669"/>
    <property type="project" value="InterPro"/>
</dbReference>
<dbReference type="Pfam" id="PF05192">
    <property type="entry name" value="MutS_III"/>
    <property type="match status" value="1"/>
</dbReference>
<feature type="transmembrane region" description="Helical" evidence="1">
    <location>
        <begin position="56"/>
        <end position="73"/>
    </location>
</feature>
<name>A0A5J4PVQ3_9ZZZZ</name>
<proteinExistence type="predicted"/>